<dbReference type="CDD" id="cd05360">
    <property type="entry name" value="SDR_c3"/>
    <property type="match status" value="1"/>
</dbReference>
<dbReference type="InterPro" id="IPR036291">
    <property type="entry name" value="NAD(P)-bd_dom_sf"/>
</dbReference>
<dbReference type="InterPro" id="IPR057326">
    <property type="entry name" value="KR_dom"/>
</dbReference>
<dbReference type="Gene3D" id="3.40.50.720">
    <property type="entry name" value="NAD(P)-binding Rossmann-like Domain"/>
    <property type="match status" value="1"/>
</dbReference>
<organism evidence="6 7">
    <name type="scientific">Kibdelosporangium philippinense</name>
    <dbReference type="NCBI Taxonomy" id="211113"/>
    <lineage>
        <taxon>Bacteria</taxon>
        <taxon>Bacillati</taxon>
        <taxon>Actinomycetota</taxon>
        <taxon>Actinomycetes</taxon>
        <taxon>Pseudonocardiales</taxon>
        <taxon>Pseudonocardiaceae</taxon>
        <taxon>Kibdelosporangium</taxon>
    </lineage>
</organism>
<dbReference type="NCBIfam" id="NF005495">
    <property type="entry name" value="PRK07109.1"/>
    <property type="match status" value="1"/>
</dbReference>
<evidence type="ECO:0000313" key="6">
    <source>
        <dbReference type="EMBL" id="MCE7010845.1"/>
    </source>
</evidence>
<dbReference type="InterPro" id="IPR002347">
    <property type="entry name" value="SDR_fam"/>
</dbReference>
<dbReference type="Proteomes" id="UP001521150">
    <property type="component" value="Unassembled WGS sequence"/>
</dbReference>
<feature type="compositionally biased region" description="Basic and acidic residues" evidence="4">
    <location>
        <begin position="279"/>
        <end position="297"/>
    </location>
</feature>
<dbReference type="PRINTS" id="PR00080">
    <property type="entry name" value="SDRFAMILY"/>
</dbReference>
<reference evidence="6 7" key="1">
    <citation type="submission" date="2021-12" db="EMBL/GenBank/DDBJ databases">
        <title>Genome sequence of Kibdelosporangium philippinense ATCC 49844.</title>
        <authorList>
            <person name="Fedorov E.A."/>
            <person name="Omeragic M."/>
            <person name="Shalygina K.F."/>
            <person name="Maclea K.S."/>
        </authorList>
    </citation>
    <scope>NUCLEOTIDE SEQUENCE [LARGE SCALE GENOMIC DNA]</scope>
    <source>
        <strain evidence="6 7">ATCC 49844</strain>
    </source>
</reference>
<evidence type="ECO:0000313" key="7">
    <source>
        <dbReference type="Proteomes" id="UP001521150"/>
    </source>
</evidence>
<comment type="caution">
    <text evidence="6">The sequence shown here is derived from an EMBL/GenBank/DDBJ whole genome shotgun (WGS) entry which is preliminary data.</text>
</comment>
<evidence type="ECO:0000259" key="5">
    <source>
        <dbReference type="SMART" id="SM00822"/>
    </source>
</evidence>
<evidence type="ECO:0000256" key="3">
    <source>
        <dbReference type="RuleBase" id="RU000363"/>
    </source>
</evidence>
<evidence type="ECO:0000256" key="1">
    <source>
        <dbReference type="ARBA" id="ARBA00006484"/>
    </source>
</evidence>
<dbReference type="Pfam" id="PF00106">
    <property type="entry name" value="adh_short"/>
    <property type="match status" value="1"/>
</dbReference>
<protein>
    <submittedName>
        <fullName evidence="6">SDR family oxidoreductase</fullName>
    </submittedName>
</protein>
<sequence length="329" mass="35398">MSKVVVITGASGGVGRATAREFARRGDRVALLARGQSGLDHAAADVRAEGGEALAIQVDVADHHAVSAAAQRVMYDLGPIDVWVNDAFSGVFAPVTDIEPEEFRRVIEVSYLGYVYGTKAALKQMIPRDTGVIVQVGSALAYRGIPLQSAYCAAKHAIQGFHESLRCELLHDKSNVRVTMVQLPAVNTPQFGWVLSRLPRRAQPVPPIYQPEVAARAIVHAADHPKRRERWVGASTVATLLGDKVIPGLLDHYLARSGYASQQTGAPRDPDQPVNLWKPADERTDQGAHGTFDEQAHPRSTQQWLSRHRGLIAGGALVAAAAGIVLGRS</sequence>
<dbReference type="PROSITE" id="PS00061">
    <property type="entry name" value="ADH_SHORT"/>
    <property type="match status" value="1"/>
</dbReference>
<evidence type="ECO:0000256" key="4">
    <source>
        <dbReference type="SAM" id="MobiDB-lite"/>
    </source>
</evidence>
<dbReference type="EMBL" id="JAJVCN010000004">
    <property type="protein sequence ID" value="MCE7010845.1"/>
    <property type="molecule type" value="Genomic_DNA"/>
</dbReference>
<feature type="domain" description="Ketoreductase" evidence="5">
    <location>
        <begin position="3"/>
        <end position="197"/>
    </location>
</feature>
<dbReference type="RefSeq" id="WP_233733101.1">
    <property type="nucleotide sequence ID" value="NZ_JAJVCN010000004.1"/>
</dbReference>
<dbReference type="PRINTS" id="PR00081">
    <property type="entry name" value="GDHRDH"/>
</dbReference>
<feature type="region of interest" description="Disordered" evidence="4">
    <location>
        <begin position="261"/>
        <end position="302"/>
    </location>
</feature>
<dbReference type="InterPro" id="IPR020904">
    <property type="entry name" value="Sc_DH/Rdtase_CS"/>
</dbReference>
<accession>A0ABS8ZSY9</accession>
<name>A0ABS8ZSY9_9PSEU</name>
<evidence type="ECO:0000256" key="2">
    <source>
        <dbReference type="ARBA" id="ARBA00023002"/>
    </source>
</evidence>
<dbReference type="SMART" id="SM00822">
    <property type="entry name" value="PKS_KR"/>
    <property type="match status" value="1"/>
</dbReference>
<gene>
    <name evidence="6" type="ORF">LWC34_49790</name>
</gene>
<keyword evidence="7" id="KW-1185">Reference proteome</keyword>
<comment type="similarity">
    <text evidence="1 3">Belongs to the short-chain dehydrogenases/reductases (SDR) family.</text>
</comment>
<dbReference type="PANTHER" id="PTHR44196:SF1">
    <property type="entry name" value="DEHYDROGENASE_REDUCTASE SDR FAMILY MEMBER 7B"/>
    <property type="match status" value="1"/>
</dbReference>
<dbReference type="PANTHER" id="PTHR44196">
    <property type="entry name" value="DEHYDROGENASE/REDUCTASE SDR FAMILY MEMBER 7B"/>
    <property type="match status" value="1"/>
</dbReference>
<dbReference type="SUPFAM" id="SSF51735">
    <property type="entry name" value="NAD(P)-binding Rossmann-fold domains"/>
    <property type="match status" value="1"/>
</dbReference>
<proteinExistence type="inferred from homology"/>
<keyword evidence="2" id="KW-0560">Oxidoreductase</keyword>